<proteinExistence type="predicted"/>
<reference evidence="1" key="1">
    <citation type="submission" date="2016-12" db="EMBL/GenBank/DDBJ databases">
        <title>The genomes of Aspergillus section Nigri reveals drivers in fungal speciation.</title>
        <authorList>
            <consortium name="DOE Joint Genome Institute"/>
            <person name="Vesth T.C."/>
            <person name="Nybo J."/>
            <person name="Theobald S."/>
            <person name="Brandl J."/>
            <person name="Frisvad J.C."/>
            <person name="Nielsen K.F."/>
            <person name="Lyhne E.K."/>
            <person name="Kogle M.E."/>
            <person name="Kuo A."/>
            <person name="Riley R."/>
            <person name="Clum A."/>
            <person name="Nolan M."/>
            <person name="Lipzen A."/>
            <person name="Salamov A."/>
            <person name="Henrissat B."/>
            <person name="Wiebenga A."/>
            <person name="De vries R.P."/>
            <person name="Grigoriev I.V."/>
            <person name="Mortensen U.H."/>
            <person name="Andersen M.R."/>
            <person name="Baker S.E."/>
        </authorList>
    </citation>
    <scope>NUCLEOTIDE SEQUENCE</scope>
    <source>
        <strain evidence="1">IBT 28561</strain>
    </source>
</reference>
<name>A0A2I1CXJ5_ASPC2</name>
<feature type="non-terminal residue" evidence="1">
    <location>
        <position position="104"/>
    </location>
</feature>
<gene>
    <name evidence="1" type="ORF">P168DRAFT_329275</name>
</gene>
<dbReference type="PANTHER" id="PTHR46082">
    <property type="entry name" value="ATP/GTP-BINDING PROTEIN-RELATED"/>
    <property type="match status" value="1"/>
</dbReference>
<dbReference type="OrthoDB" id="1577640at2759"/>
<dbReference type="Proteomes" id="UP000234254">
    <property type="component" value="Unassembled WGS sequence"/>
</dbReference>
<evidence type="ECO:0008006" key="3">
    <source>
        <dbReference type="Google" id="ProtNLM"/>
    </source>
</evidence>
<evidence type="ECO:0000313" key="1">
    <source>
        <dbReference type="EMBL" id="PKY02338.1"/>
    </source>
</evidence>
<accession>A0A2I1CXJ5</accession>
<comment type="caution">
    <text evidence="1">The sequence shown here is derived from an EMBL/GenBank/DDBJ whole genome shotgun (WGS) entry which is preliminary data.</text>
</comment>
<organism evidence="1 2">
    <name type="scientific">Aspergillus campestris (strain IBT 28561)</name>
    <dbReference type="NCBI Taxonomy" id="1392248"/>
    <lineage>
        <taxon>Eukaryota</taxon>
        <taxon>Fungi</taxon>
        <taxon>Dikarya</taxon>
        <taxon>Ascomycota</taxon>
        <taxon>Pezizomycotina</taxon>
        <taxon>Eurotiomycetes</taxon>
        <taxon>Eurotiomycetidae</taxon>
        <taxon>Eurotiales</taxon>
        <taxon>Aspergillaceae</taxon>
        <taxon>Aspergillus</taxon>
        <taxon>Aspergillus subgen. Circumdati</taxon>
    </lineage>
</organism>
<keyword evidence="2" id="KW-1185">Reference proteome</keyword>
<dbReference type="RefSeq" id="XP_024690932.1">
    <property type="nucleotide sequence ID" value="XM_024841448.1"/>
</dbReference>
<dbReference type="InterPro" id="IPR053137">
    <property type="entry name" value="NLR-like"/>
</dbReference>
<protein>
    <recommendedName>
        <fullName evidence="3">Nucleoside phosphorylase domain-containing protein</fullName>
    </recommendedName>
</protein>
<dbReference type="AlphaFoldDB" id="A0A2I1CXJ5"/>
<evidence type="ECO:0000313" key="2">
    <source>
        <dbReference type="Proteomes" id="UP000234254"/>
    </source>
</evidence>
<dbReference type="Gene3D" id="3.40.50.1580">
    <property type="entry name" value="Nucleoside phosphorylase domain"/>
    <property type="match status" value="1"/>
</dbReference>
<dbReference type="GO" id="GO:0003824">
    <property type="term" value="F:catalytic activity"/>
    <property type="evidence" value="ECO:0007669"/>
    <property type="project" value="InterPro"/>
</dbReference>
<dbReference type="GO" id="GO:0009116">
    <property type="term" value="P:nucleoside metabolic process"/>
    <property type="evidence" value="ECO:0007669"/>
    <property type="project" value="InterPro"/>
</dbReference>
<dbReference type="SUPFAM" id="SSF53167">
    <property type="entry name" value="Purine and uridine phosphorylases"/>
    <property type="match status" value="1"/>
</dbReference>
<dbReference type="EMBL" id="MSFM01000010">
    <property type="protein sequence ID" value="PKY02338.1"/>
    <property type="molecule type" value="Genomic_DNA"/>
</dbReference>
<dbReference type="GeneID" id="36548972"/>
<dbReference type="InterPro" id="IPR035994">
    <property type="entry name" value="Nucleoside_phosphorylase_sf"/>
</dbReference>
<dbReference type="PANTHER" id="PTHR46082:SF11">
    <property type="entry name" value="AAA+ ATPASE DOMAIN-CONTAINING PROTEIN-RELATED"/>
    <property type="match status" value="1"/>
</dbReference>
<dbReference type="VEuPathDB" id="FungiDB:P168DRAFT_329275"/>
<sequence>MEAAGLMQDFPCIVIRGICDYSDSHKNKAWQGYAALAAASYAKELVQTLPRGQVARERLATDICRSVQELHEDVKGTNQRLDKAYHRQSQYHLDDEQRQCHQAF</sequence>